<name>A0ABP9FYH9_9SPHI</name>
<gene>
    <name evidence="4" type="ORF">GCM10023313_22530</name>
</gene>
<organism evidence="4 5">
    <name type="scientific">Mucilaginibacter defluvii</name>
    <dbReference type="NCBI Taxonomy" id="1196019"/>
    <lineage>
        <taxon>Bacteria</taxon>
        <taxon>Pseudomonadati</taxon>
        <taxon>Bacteroidota</taxon>
        <taxon>Sphingobacteriia</taxon>
        <taxon>Sphingobacteriales</taxon>
        <taxon>Sphingobacteriaceae</taxon>
        <taxon>Mucilaginibacter</taxon>
    </lineage>
</organism>
<feature type="chain" id="PRO_5046887232" description="Tetratricopeptide repeat protein" evidence="3">
    <location>
        <begin position="20"/>
        <end position="381"/>
    </location>
</feature>
<protein>
    <recommendedName>
        <fullName evidence="6">Tetratricopeptide repeat protein</fullName>
    </recommendedName>
</protein>
<evidence type="ECO:0008006" key="6">
    <source>
        <dbReference type="Google" id="ProtNLM"/>
    </source>
</evidence>
<keyword evidence="5" id="KW-1185">Reference proteome</keyword>
<feature type="signal peptide" evidence="3">
    <location>
        <begin position="1"/>
        <end position="19"/>
    </location>
</feature>
<dbReference type="InterPro" id="IPR011990">
    <property type="entry name" value="TPR-like_helical_dom_sf"/>
</dbReference>
<dbReference type="Pfam" id="PF13174">
    <property type="entry name" value="TPR_6"/>
    <property type="match status" value="1"/>
</dbReference>
<reference evidence="5" key="1">
    <citation type="journal article" date="2019" name="Int. J. Syst. Evol. Microbiol.">
        <title>The Global Catalogue of Microorganisms (GCM) 10K type strain sequencing project: providing services to taxonomists for standard genome sequencing and annotation.</title>
        <authorList>
            <consortium name="The Broad Institute Genomics Platform"/>
            <consortium name="The Broad Institute Genome Sequencing Center for Infectious Disease"/>
            <person name="Wu L."/>
            <person name="Ma J."/>
        </authorList>
    </citation>
    <scope>NUCLEOTIDE SEQUENCE [LARGE SCALE GENOMIC DNA]</scope>
    <source>
        <strain evidence="5">JCM 18283</strain>
    </source>
</reference>
<dbReference type="Pfam" id="PF13432">
    <property type="entry name" value="TPR_16"/>
    <property type="match status" value="1"/>
</dbReference>
<sequence length="381" mass="42965">MKRLLILIGIICLFLTSNAQNSPKHDAAILLDYYQNQRYADAYSYLNGIYGDDVVDSKILSALAYTAQMSGKLPQAEGYYLRILQTDSLNVPVLYNLGNINNRRGNSAKALIYYKQILKKDSANFNVYRQLSALSKNLGDIGSYVHYLQKANKINPLDGDVAFDLSSFYVTVKQLDQADKILLPALAADSTNLTLVLGKAKITFQQGKTAETINLCNKLIQEGDMSGAVISMLGTSYYIEKKYRQCIETYGKFTDDTQTEASLYYTGMAYKGLKDQPKAIGYFEKAIEKAISPSVDSYYGEIGESYDRLKKTKLSLAAYLKALQYNERPVTLYALAILYDDKLKNKKQAIKYYKKYLVSKPPKNHQQYMAYSSSRIEALSR</sequence>
<proteinExistence type="predicted"/>
<keyword evidence="1" id="KW-0677">Repeat</keyword>
<keyword evidence="2" id="KW-0802">TPR repeat</keyword>
<evidence type="ECO:0000256" key="1">
    <source>
        <dbReference type="ARBA" id="ARBA00022737"/>
    </source>
</evidence>
<evidence type="ECO:0000256" key="3">
    <source>
        <dbReference type="SAM" id="SignalP"/>
    </source>
</evidence>
<dbReference type="Pfam" id="PF13181">
    <property type="entry name" value="TPR_8"/>
    <property type="match status" value="2"/>
</dbReference>
<dbReference type="RefSeq" id="WP_345331301.1">
    <property type="nucleotide sequence ID" value="NZ_BAABJI010000002.1"/>
</dbReference>
<dbReference type="Gene3D" id="1.25.40.10">
    <property type="entry name" value="Tetratricopeptide repeat domain"/>
    <property type="match status" value="2"/>
</dbReference>
<accession>A0ABP9FYH9</accession>
<evidence type="ECO:0000313" key="4">
    <source>
        <dbReference type="EMBL" id="GAA4918374.1"/>
    </source>
</evidence>
<dbReference type="PANTHER" id="PTHR44858">
    <property type="entry name" value="TETRATRICOPEPTIDE REPEAT PROTEIN 6"/>
    <property type="match status" value="1"/>
</dbReference>
<evidence type="ECO:0000313" key="5">
    <source>
        <dbReference type="Proteomes" id="UP001501436"/>
    </source>
</evidence>
<dbReference type="InterPro" id="IPR019734">
    <property type="entry name" value="TPR_rpt"/>
</dbReference>
<dbReference type="Proteomes" id="UP001501436">
    <property type="component" value="Unassembled WGS sequence"/>
</dbReference>
<dbReference type="InterPro" id="IPR050498">
    <property type="entry name" value="Ycf3"/>
</dbReference>
<dbReference type="PANTHER" id="PTHR44858:SF1">
    <property type="entry name" value="UDP-N-ACETYLGLUCOSAMINE--PEPTIDE N-ACETYLGLUCOSAMINYLTRANSFERASE SPINDLY-RELATED"/>
    <property type="match status" value="1"/>
</dbReference>
<comment type="caution">
    <text evidence="4">The sequence shown here is derived from an EMBL/GenBank/DDBJ whole genome shotgun (WGS) entry which is preliminary data.</text>
</comment>
<evidence type="ECO:0000256" key="2">
    <source>
        <dbReference type="ARBA" id="ARBA00022803"/>
    </source>
</evidence>
<dbReference type="SMART" id="SM00028">
    <property type="entry name" value="TPR"/>
    <property type="match status" value="4"/>
</dbReference>
<dbReference type="SUPFAM" id="SSF48452">
    <property type="entry name" value="TPR-like"/>
    <property type="match status" value="1"/>
</dbReference>
<dbReference type="EMBL" id="BAABJI010000002">
    <property type="protein sequence ID" value="GAA4918374.1"/>
    <property type="molecule type" value="Genomic_DNA"/>
</dbReference>
<keyword evidence="3" id="KW-0732">Signal</keyword>